<reference evidence="2" key="1">
    <citation type="submission" date="2021-01" db="EMBL/GenBank/DDBJ databases">
        <authorList>
            <person name="Corre E."/>
            <person name="Pelletier E."/>
            <person name="Niang G."/>
            <person name="Scheremetjew M."/>
            <person name="Finn R."/>
            <person name="Kale V."/>
            <person name="Holt S."/>
            <person name="Cochrane G."/>
            <person name="Meng A."/>
            <person name="Brown T."/>
            <person name="Cohen L."/>
        </authorList>
    </citation>
    <scope>NUCLEOTIDE SEQUENCE</scope>
    <source>
        <strain evidence="2">CCMP125</strain>
    </source>
</reference>
<proteinExistence type="predicted"/>
<accession>A0A7S2Y235</accession>
<gene>
    <name evidence="2" type="ORF">APAL1065_LOCUS133</name>
</gene>
<name>A0A7S2Y235_9STRA</name>
<sequence length="110" mass="12540">MHLGQRISSIMDRNHGAPNKEARNEMTFFIGKRCITETCSTRGGRHMRSLWKYESTPLQSTPPKVFANQMVERNEPRSNNKGLPRRAKGTKQMDIHEPCLSVSASDLLEL</sequence>
<evidence type="ECO:0000313" key="2">
    <source>
        <dbReference type="EMBL" id="CAD9939427.1"/>
    </source>
</evidence>
<feature type="region of interest" description="Disordered" evidence="1">
    <location>
        <begin position="71"/>
        <end position="96"/>
    </location>
</feature>
<protein>
    <submittedName>
        <fullName evidence="2">Uncharacterized protein</fullName>
    </submittedName>
</protein>
<evidence type="ECO:0000256" key="1">
    <source>
        <dbReference type="SAM" id="MobiDB-lite"/>
    </source>
</evidence>
<dbReference type="AlphaFoldDB" id="A0A7S2Y235"/>
<organism evidence="2">
    <name type="scientific">Entomoneis paludosa</name>
    <dbReference type="NCBI Taxonomy" id="265537"/>
    <lineage>
        <taxon>Eukaryota</taxon>
        <taxon>Sar</taxon>
        <taxon>Stramenopiles</taxon>
        <taxon>Ochrophyta</taxon>
        <taxon>Bacillariophyta</taxon>
        <taxon>Bacillariophyceae</taxon>
        <taxon>Bacillariophycidae</taxon>
        <taxon>Entomoneidaceae</taxon>
        <taxon>Entomoneis</taxon>
    </lineage>
</organism>
<dbReference type="EMBL" id="HBHT01000212">
    <property type="protein sequence ID" value="CAD9939427.1"/>
    <property type="molecule type" value="Transcribed_RNA"/>
</dbReference>